<organism evidence="1">
    <name type="scientific">Solanum chacoense</name>
    <name type="common">Chaco potato</name>
    <dbReference type="NCBI Taxonomy" id="4108"/>
    <lineage>
        <taxon>Eukaryota</taxon>
        <taxon>Viridiplantae</taxon>
        <taxon>Streptophyta</taxon>
        <taxon>Embryophyta</taxon>
        <taxon>Tracheophyta</taxon>
        <taxon>Spermatophyta</taxon>
        <taxon>Magnoliopsida</taxon>
        <taxon>eudicotyledons</taxon>
        <taxon>Gunneridae</taxon>
        <taxon>Pentapetalae</taxon>
        <taxon>asterids</taxon>
        <taxon>lamiids</taxon>
        <taxon>Solanales</taxon>
        <taxon>Solanaceae</taxon>
        <taxon>Solanoideae</taxon>
        <taxon>Solaneae</taxon>
        <taxon>Solanum</taxon>
    </lineage>
</organism>
<dbReference type="AlphaFoldDB" id="A0A0V0HE65"/>
<accession>A0A0V0HE65</accession>
<sequence>MIDSLGGDFAVDVVFTVVTVVAHGTSLEILSVGCVAPARGAIRLSGCAGRPLSSGSIRCYALDSLKKLPLCIKVFVCVESVYLEREKVMDTSFLRDWFTC</sequence>
<reference evidence="1" key="1">
    <citation type="submission" date="2015-12" db="EMBL/GenBank/DDBJ databases">
        <title>Gene expression during late stages of embryo sac development: a critical building block for successful pollen-pistil interactions.</title>
        <authorList>
            <person name="Liu Y."/>
            <person name="Joly V."/>
            <person name="Sabar M."/>
            <person name="Matton D.P."/>
        </authorList>
    </citation>
    <scope>NUCLEOTIDE SEQUENCE</scope>
</reference>
<dbReference type="EMBL" id="GEDG01022153">
    <property type="protein sequence ID" value="JAP17739.1"/>
    <property type="molecule type" value="Transcribed_RNA"/>
</dbReference>
<evidence type="ECO:0000313" key="1">
    <source>
        <dbReference type="EMBL" id="JAP17739.1"/>
    </source>
</evidence>
<name>A0A0V0HE65_SOLCH</name>
<protein>
    <submittedName>
        <fullName evidence="1">Putative ovule protein</fullName>
    </submittedName>
</protein>
<proteinExistence type="predicted"/>